<evidence type="ECO:0000313" key="3">
    <source>
        <dbReference type="Proteomes" id="UP000555728"/>
    </source>
</evidence>
<dbReference type="AlphaFoldDB" id="A0A7W6WKI4"/>
<feature type="transmembrane region" description="Helical" evidence="1">
    <location>
        <begin position="82"/>
        <end position="103"/>
    </location>
</feature>
<feature type="transmembrane region" description="Helical" evidence="1">
    <location>
        <begin position="12"/>
        <end position="36"/>
    </location>
</feature>
<feature type="transmembrane region" description="Helical" evidence="1">
    <location>
        <begin position="115"/>
        <end position="144"/>
    </location>
</feature>
<proteinExistence type="predicted"/>
<reference evidence="2 3" key="1">
    <citation type="submission" date="2020-08" db="EMBL/GenBank/DDBJ databases">
        <title>Genome sequencing of Purple Non-Sulfur Bacteria from various extreme environments.</title>
        <authorList>
            <person name="Mayer M."/>
        </authorList>
    </citation>
    <scope>NUCLEOTIDE SEQUENCE [LARGE SCALE GENOMIC DNA]</scope>
    <source>
        <strain evidence="2 3">JA135</strain>
    </source>
</reference>
<organism evidence="2 3">
    <name type="scientific">Roseospira goensis</name>
    <dbReference type="NCBI Taxonomy" id="391922"/>
    <lineage>
        <taxon>Bacteria</taxon>
        <taxon>Pseudomonadati</taxon>
        <taxon>Pseudomonadota</taxon>
        <taxon>Alphaproteobacteria</taxon>
        <taxon>Rhodospirillales</taxon>
        <taxon>Rhodospirillaceae</taxon>
        <taxon>Roseospira</taxon>
    </lineage>
</organism>
<keyword evidence="1" id="KW-0472">Membrane</keyword>
<keyword evidence="1" id="KW-1133">Transmembrane helix</keyword>
<sequence>MGAHTAQTRSPFTGAAGVAVILGGAALLLVLIQFAAGPFAPQDSLGTTIVDIASDIRDAAARKLAGEPKPEPQAPPWTIDRIMVVVALVAGGAALVVAAVGLLRGESPRALAVGAGLGAGAIVFQVAVWLALLIIGAMILVSILDNLGDILPGG</sequence>
<keyword evidence="1" id="KW-0812">Transmembrane</keyword>
<dbReference type="EMBL" id="JACIGI010000015">
    <property type="protein sequence ID" value="MBB4286351.1"/>
    <property type="molecule type" value="Genomic_DNA"/>
</dbReference>
<evidence type="ECO:0000256" key="1">
    <source>
        <dbReference type="SAM" id="Phobius"/>
    </source>
</evidence>
<accession>A0A7W6WKI4</accession>
<name>A0A7W6WKI4_9PROT</name>
<dbReference type="RefSeq" id="WP_184435131.1">
    <property type="nucleotide sequence ID" value="NZ_JACIGI010000015.1"/>
</dbReference>
<comment type="caution">
    <text evidence="2">The sequence shown here is derived from an EMBL/GenBank/DDBJ whole genome shotgun (WGS) entry which is preliminary data.</text>
</comment>
<evidence type="ECO:0000313" key="2">
    <source>
        <dbReference type="EMBL" id="MBB4286351.1"/>
    </source>
</evidence>
<protein>
    <submittedName>
        <fullName evidence="2">Uncharacterized protein</fullName>
    </submittedName>
</protein>
<gene>
    <name evidence="2" type="ORF">GGD88_002080</name>
</gene>
<dbReference type="Proteomes" id="UP000555728">
    <property type="component" value="Unassembled WGS sequence"/>
</dbReference>
<keyword evidence="3" id="KW-1185">Reference proteome</keyword>